<dbReference type="InterPro" id="IPR057311">
    <property type="entry name" value="GrebAB-C-like"/>
</dbReference>
<proteinExistence type="predicted"/>
<dbReference type="Pfam" id="PF24388">
    <property type="entry name" value="Permuted_GreAB-C"/>
    <property type="match status" value="1"/>
</dbReference>
<dbReference type="RefSeq" id="WP_006216137.1">
    <property type="nucleotide sequence ID" value="NZ_CADIJS010000001.1"/>
</dbReference>
<comment type="caution">
    <text evidence="2">The sequence shown here is derived from an EMBL/GenBank/DDBJ whole genome shotgun (WGS) entry which is preliminary data.</text>
</comment>
<organism evidence="2 3">
    <name type="scientific">Achromobacter piechaudii</name>
    <dbReference type="NCBI Taxonomy" id="72556"/>
    <lineage>
        <taxon>Bacteria</taxon>
        <taxon>Pseudomonadati</taxon>
        <taxon>Pseudomonadota</taxon>
        <taxon>Betaproteobacteria</taxon>
        <taxon>Burkholderiales</taxon>
        <taxon>Alcaligenaceae</taxon>
        <taxon>Achromobacter</taxon>
    </lineage>
</organism>
<evidence type="ECO:0000259" key="1">
    <source>
        <dbReference type="Pfam" id="PF24388"/>
    </source>
</evidence>
<name>A0ABN7EV50_9BURK</name>
<protein>
    <recommendedName>
        <fullName evidence="1">GreAB-C-like domain-containing protein</fullName>
    </recommendedName>
</protein>
<accession>A0ABN7EV50</accession>
<keyword evidence="3" id="KW-1185">Reference proteome</keyword>
<reference evidence="2 3" key="1">
    <citation type="submission" date="2020-04" db="EMBL/GenBank/DDBJ databases">
        <authorList>
            <person name="De Canck E."/>
        </authorList>
    </citation>
    <scope>NUCLEOTIDE SEQUENCE [LARGE SCALE GENOMIC DNA]</scope>
    <source>
        <strain evidence="2 3">LMG 1873</strain>
    </source>
</reference>
<feature type="domain" description="GreAB-C-like" evidence="1">
    <location>
        <begin position="49"/>
        <end position="87"/>
    </location>
</feature>
<dbReference type="Proteomes" id="UP000494116">
    <property type="component" value="Unassembled WGS sequence"/>
</dbReference>
<evidence type="ECO:0000313" key="3">
    <source>
        <dbReference type="Proteomes" id="UP000494116"/>
    </source>
</evidence>
<gene>
    <name evidence="2" type="ORF">LMG1873_01143</name>
</gene>
<sequence length="641" mass="69835">MTDQDAYLKAAYAIALANGYSPLIRDELLSNPEILRQDDIETDAVITLGAGNLSFRRSQLFPAIAGAYAGVSSAAIATVSGDVWLATFVPEAKPPNVALMHEGRQLLVAHFALLAPGAEARLQAFQLFADEHQLAGDVVERWRTLLSERMPTDHEIIGLRSDLRNTPFGAVNAVRESLESGNLSLETLVPRSEAYYRQLVGGGGTINTLEAYVGEVAVPFLGDLLADGRQESLVLAWPLCSHQSISHVIERECRFSDDVLADSFARLAYDGDPISRTGAIEVGLSRVHENSALKQPLAELINAFLDGVPDEKADEYELLSALFSCIYGQMARCRILPMWPPFARRLAALTHASLVAHNCLSDFADGTAFVQWLRGANQAHFVMQTIVDLRVEPRWFPELNSAEHWKNELLGRVWVAANAAPEAVEALGLAERLIGETPQAIIRQIDRSAAFFPGPLEGGVQPQIEPPREIAAQIEERLKGAVDTSAFTALINASLLCRVPEQQANQAAEALERCHFNIPVNEQIAVSHCLLGLARIAGINRNSKLCEAVHKALRVSLRVCPGQITAEESFRIGMFACAAHVELGDWAAYVGQFMTELSMQTWGMEETAILRSHLATMAHLVPELWGTCGQADAAFGLALGK</sequence>
<dbReference type="EMBL" id="CADIJS010000001">
    <property type="protein sequence ID" value="CAB3671533.1"/>
    <property type="molecule type" value="Genomic_DNA"/>
</dbReference>
<evidence type="ECO:0000313" key="2">
    <source>
        <dbReference type="EMBL" id="CAB3671533.1"/>
    </source>
</evidence>